<keyword evidence="4" id="KW-0221">Differentiation</keyword>
<evidence type="ECO:0000313" key="14">
    <source>
        <dbReference type="Proteomes" id="UP000594260"/>
    </source>
</evidence>
<feature type="region of interest" description="Disordered" evidence="10">
    <location>
        <begin position="445"/>
        <end position="548"/>
    </location>
</feature>
<evidence type="ECO:0000256" key="5">
    <source>
        <dbReference type="ARBA" id="ARBA00022902"/>
    </source>
</evidence>
<evidence type="ECO:0008006" key="15">
    <source>
        <dbReference type="Google" id="ProtNLM"/>
    </source>
</evidence>
<evidence type="ECO:0000256" key="9">
    <source>
        <dbReference type="ARBA" id="ARBA00023242"/>
    </source>
</evidence>
<dbReference type="Proteomes" id="UP000594260">
    <property type="component" value="Unplaced"/>
</dbReference>
<protein>
    <recommendedName>
        <fullName evidence="15">Single-minded</fullName>
    </recommendedName>
</protein>
<keyword evidence="2" id="KW-0217">Developmental protein</keyword>
<dbReference type="GO" id="GO:0045944">
    <property type="term" value="P:positive regulation of transcription by RNA polymerase II"/>
    <property type="evidence" value="ECO:0007669"/>
    <property type="project" value="UniProtKB-ARBA"/>
</dbReference>
<dbReference type="GO" id="GO:0046983">
    <property type="term" value="F:protein dimerization activity"/>
    <property type="evidence" value="ECO:0007669"/>
    <property type="project" value="InterPro"/>
</dbReference>
<dbReference type="GO" id="GO:0007399">
    <property type="term" value="P:nervous system development"/>
    <property type="evidence" value="ECO:0007669"/>
    <property type="project" value="UniProtKB-KW"/>
</dbReference>
<dbReference type="Gene3D" id="4.10.280.10">
    <property type="entry name" value="Helix-loop-helix DNA-binding domain"/>
    <property type="match status" value="1"/>
</dbReference>
<evidence type="ECO:0000259" key="11">
    <source>
        <dbReference type="PROSITE" id="PS50112"/>
    </source>
</evidence>
<dbReference type="PANTHER" id="PTHR23043:SF36">
    <property type="entry name" value="PROTEIN SINGLE-MINDED"/>
    <property type="match status" value="1"/>
</dbReference>
<dbReference type="PANTHER" id="PTHR23043">
    <property type="entry name" value="HYPOXIA-INDUCIBLE FACTOR 1 ALPHA"/>
    <property type="match status" value="1"/>
</dbReference>
<dbReference type="InterPro" id="IPR000014">
    <property type="entry name" value="PAS"/>
</dbReference>
<feature type="region of interest" description="Disordered" evidence="10">
    <location>
        <begin position="28"/>
        <end position="85"/>
    </location>
</feature>
<dbReference type="Pfam" id="PF00989">
    <property type="entry name" value="PAS"/>
    <property type="match status" value="1"/>
</dbReference>
<dbReference type="SMART" id="SM00086">
    <property type="entry name" value="PAC"/>
    <property type="match status" value="1"/>
</dbReference>
<keyword evidence="6" id="KW-0805">Transcription regulation</keyword>
<dbReference type="GeneID" id="111245342"/>
<reference evidence="13" key="1">
    <citation type="submission" date="2021-01" db="UniProtKB">
        <authorList>
            <consortium name="EnsemblMetazoa"/>
        </authorList>
    </citation>
    <scope>IDENTIFICATION</scope>
</reference>
<dbReference type="GO" id="GO:0000981">
    <property type="term" value="F:DNA-binding transcription factor activity, RNA polymerase II-specific"/>
    <property type="evidence" value="ECO:0007669"/>
    <property type="project" value="TreeGrafter"/>
</dbReference>
<dbReference type="AlphaFoldDB" id="A0A7M7JLS0"/>
<dbReference type="PROSITE" id="PS50888">
    <property type="entry name" value="BHLH"/>
    <property type="match status" value="1"/>
</dbReference>
<dbReference type="Pfam" id="PF08447">
    <property type="entry name" value="PAS_3"/>
    <property type="match status" value="1"/>
</dbReference>
<dbReference type="SMART" id="SM00353">
    <property type="entry name" value="HLH"/>
    <property type="match status" value="1"/>
</dbReference>
<keyword evidence="5" id="KW-0524">Neurogenesis</keyword>
<dbReference type="EnsemblMetazoa" id="XM_022793579">
    <property type="protein sequence ID" value="XP_022649314"/>
    <property type="gene ID" value="LOC111245342"/>
</dbReference>
<accession>A0A7M7JLS0</accession>
<feature type="domain" description="PAS" evidence="11">
    <location>
        <begin position="331"/>
        <end position="386"/>
    </location>
</feature>
<feature type="compositionally biased region" description="Low complexity" evidence="10">
    <location>
        <begin position="802"/>
        <end position="833"/>
    </location>
</feature>
<dbReference type="InterPro" id="IPR001610">
    <property type="entry name" value="PAC"/>
</dbReference>
<dbReference type="FunFam" id="4.10.280.10:FF:000007">
    <property type="entry name" value="single-minded homolog 1 isoform X1"/>
    <property type="match status" value="1"/>
</dbReference>
<dbReference type="InterPro" id="IPR011598">
    <property type="entry name" value="bHLH_dom"/>
</dbReference>
<dbReference type="GO" id="GO:0000977">
    <property type="term" value="F:RNA polymerase II transcription regulatory region sequence-specific DNA binding"/>
    <property type="evidence" value="ECO:0007669"/>
    <property type="project" value="TreeGrafter"/>
</dbReference>
<feature type="compositionally biased region" description="Low complexity" evidence="10">
    <location>
        <begin position="462"/>
        <end position="475"/>
    </location>
</feature>
<evidence type="ECO:0000256" key="6">
    <source>
        <dbReference type="ARBA" id="ARBA00023015"/>
    </source>
</evidence>
<name>A0A7M7JLS0_VARDE</name>
<feature type="compositionally biased region" description="Low complexity" evidence="10">
    <location>
        <begin position="66"/>
        <end position="85"/>
    </location>
</feature>
<dbReference type="SUPFAM" id="SSF47459">
    <property type="entry name" value="HLH, helix-loop-helix DNA-binding domain"/>
    <property type="match status" value="1"/>
</dbReference>
<keyword evidence="7" id="KW-0238">DNA-binding</keyword>
<keyword evidence="14" id="KW-1185">Reference proteome</keyword>
<feature type="region of interest" description="Disordered" evidence="10">
    <location>
        <begin position="677"/>
        <end position="710"/>
    </location>
</feature>
<dbReference type="CDD" id="cd11434">
    <property type="entry name" value="bHLH-PAS_SIM"/>
    <property type="match status" value="1"/>
</dbReference>
<dbReference type="InterPro" id="IPR035965">
    <property type="entry name" value="PAS-like_dom_sf"/>
</dbReference>
<dbReference type="GO" id="GO:0005634">
    <property type="term" value="C:nucleus"/>
    <property type="evidence" value="ECO:0007669"/>
    <property type="project" value="UniProtKB-SubCell"/>
</dbReference>
<evidence type="ECO:0000256" key="7">
    <source>
        <dbReference type="ARBA" id="ARBA00023125"/>
    </source>
</evidence>
<evidence type="ECO:0000256" key="3">
    <source>
        <dbReference type="ARBA" id="ARBA00022737"/>
    </source>
</evidence>
<comment type="subcellular location">
    <subcellularLocation>
        <location evidence="1">Nucleus</location>
    </subcellularLocation>
</comment>
<dbReference type="OrthoDB" id="6021714at2759"/>
<feature type="region of interest" description="Disordered" evidence="10">
    <location>
        <begin position="777"/>
        <end position="853"/>
    </location>
</feature>
<evidence type="ECO:0000256" key="1">
    <source>
        <dbReference type="ARBA" id="ARBA00004123"/>
    </source>
</evidence>
<dbReference type="FunFam" id="3.30.450.20:FF:000047">
    <property type="entry name" value="SIM bHLH transcription factor 2"/>
    <property type="match status" value="1"/>
</dbReference>
<dbReference type="NCBIfam" id="TIGR00229">
    <property type="entry name" value="sensory_box"/>
    <property type="match status" value="1"/>
</dbReference>
<keyword evidence="8" id="KW-0804">Transcription</keyword>
<feature type="compositionally biased region" description="Gly residues" evidence="10">
    <location>
        <begin position="509"/>
        <end position="518"/>
    </location>
</feature>
<evidence type="ECO:0000259" key="12">
    <source>
        <dbReference type="PROSITE" id="PS50888"/>
    </source>
</evidence>
<feature type="compositionally biased region" description="Low complexity" evidence="10">
    <location>
        <begin position="678"/>
        <end position="708"/>
    </location>
</feature>
<dbReference type="KEGG" id="vde:111245342"/>
<dbReference type="InterPro" id="IPR013655">
    <property type="entry name" value="PAS_fold_3"/>
</dbReference>
<keyword evidence="3" id="KW-0677">Repeat</keyword>
<dbReference type="CDD" id="cd00130">
    <property type="entry name" value="PAS"/>
    <property type="match status" value="2"/>
</dbReference>
<evidence type="ECO:0000256" key="4">
    <source>
        <dbReference type="ARBA" id="ARBA00022782"/>
    </source>
</evidence>
<dbReference type="Pfam" id="PF23171">
    <property type="entry name" value="bHLH_HIF1A"/>
    <property type="match status" value="1"/>
</dbReference>
<dbReference type="InterPro" id="IPR013767">
    <property type="entry name" value="PAS_fold"/>
</dbReference>
<feature type="domain" description="PAS" evidence="11">
    <location>
        <begin position="173"/>
        <end position="246"/>
    </location>
</feature>
<feature type="domain" description="BHLH" evidence="12">
    <location>
        <begin position="93"/>
        <end position="146"/>
    </location>
</feature>
<dbReference type="InterPro" id="IPR036638">
    <property type="entry name" value="HLH_DNA-bd_sf"/>
</dbReference>
<dbReference type="SMART" id="SM00091">
    <property type="entry name" value="PAS"/>
    <property type="match status" value="2"/>
</dbReference>
<evidence type="ECO:0000313" key="13">
    <source>
        <dbReference type="EnsemblMetazoa" id="XP_022649314"/>
    </source>
</evidence>
<dbReference type="InParanoid" id="A0A7M7JLS0"/>
<feature type="compositionally biased region" description="Low complexity" evidence="10">
    <location>
        <begin position="32"/>
        <end position="49"/>
    </location>
</feature>
<dbReference type="SUPFAM" id="SSF55785">
    <property type="entry name" value="PYP-like sensor domain (PAS domain)"/>
    <property type="match status" value="2"/>
</dbReference>
<evidence type="ECO:0000256" key="10">
    <source>
        <dbReference type="SAM" id="MobiDB-lite"/>
    </source>
</evidence>
<dbReference type="PROSITE" id="PS50112">
    <property type="entry name" value="PAS"/>
    <property type="match status" value="2"/>
</dbReference>
<evidence type="ECO:0000256" key="2">
    <source>
        <dbReference type="ARBA" id="ARBA00022473"/>
    </source>
</evidence>
<evidence type="ECO:0000256" key="8">
    <source>
        <dbReference type="ARBA" id="ARBA00023163"/>
    </source>
</evidence>
<dbReference type="GO" id="GO:0030154">
    <property type="term" value="P:cell differentiation"/>
    <property type="evidence" value="ECO:0007669"/>
    <property type="project" value="UniProtKB-KW"/>
</dbReference>
<dbReference type="OMA" id="NDHEEMQ"/>
<sequence>MVLAFTSTNCSAEFFLRAREEDSDSLHHEENSNTCLHNNNNRNHCNSQHQRLKEERESSCASPSTGSYSIASSPDSGGSGSLSGPLSSVRYSAMKEKSKNAARTRREKENFEFVELGKLLPLPQAITSQLDKASIIRLTTSYLKMRAVFPNGLGSQWGSEVSRNERADIAGGMRELGQHLLQTLEGFVFVLDRDAKIMYISETASVLLGLSQVELTGNSLLDYVHPNDHEEMQAVLTQLPEGLQQQRARGEIEIARSFFIRMKCVLAKRNAGLTTAGYKVLHFSGYLKLKQYSLENAPYESCFQNLGLVAVGHSLPPSSATEIKMHMNMFMFRAQLDLKMIFLDSRVGALTGYEPQELIEKTLYNFVHVADVMHLRVAHHQLLLKGQVTTKYYRLLCKSGGFVWVQSYATIVHNSRSSRPHCVVSVNYVLTDVYERGVQMEIHQCSRTKDDNSQQHGAPIQSGGALSSGNLNGNSYEDYTPCSPSTPRSGSGSGVGGASVGNRSDSTRSGGGAGGGLTGRKRKRRAVSPNFDEPVDDEAASSHNNNNNNIMAVLPSEYTVSPAPAQHDVASSRVSPTPFDPSGQNPWYYSTEQLVDRNWNITNNNNNPPPGSCYNYLPSSKYPSPSFPALPANASNPLDCLPPYYNHPQFYPDTQHSVLQPSLVPVGDQLYAVSGHTQPSQLQGNLQQQPRPYSSNSDSTTQSSCDSNVGYQPLGTVYPVYGSPRRGSPTIAQGPQNLEVAEYRLMQRVVSGEYRDFYDSQSSVGYVQVAQAAEYPGDGVAHEPTDDSQVFNHSDQTHLSHHQNNNSHSHSHISTSGDQQQQQQQQQQTQHTQPHSHFHPTNNGDFTSQHHHR</sequence>
<proteinExistence type="predicted"/>
<keyword evidence="9" id="KW-0539">Nucleus</keyword>
<dbReference type="Gene3D" id="3.30.450.20">
    <property type="entry name" value="PAS domain"/>
    <property type="match status" value="2"/>
</dbReference>
<dbReference type="RefSeq" id="XP_022649314.1">
    <property type="nucleotide sequence ID" value="XM_022793579.1"/>
</dbReference>
<organism evidence="13 14">
    <name type="scientific">Varroa destructor</name>
    <name type="common">Honeybee mite</name>
    <dbReference type="NCBI Taxonomy" id="109461"/>
    <lineage>
        <taxon>Eukaryota</taxon>
        <taxon>Metazoa</taxon>
        <taxon>Ecdysozoa</taxon>
        <taxon>Arthropoda</taxon>
        <taxon>Chelicerata</taxon>
        <taxon>Arachnida</taxon>
        <taxon>Acari</taxon>
        <taxon>Parasitiformes</taxon>
        <taxon>Mesostigmata</taxon>
        <taxon>Gamasina</taxon>
        <taxon>Dermanyssoidea</taxon>
        <taxon>Varroidae</taxon>
        <taxon>Varroa</taxon>
    </lineage>
</organism>